<dbReference type="Proteomes" id="UP000279721">
    <property type="component" value="Segment"/>
</dbReference>
<dbReference type="EMBL" id="MK105855">
    <property type="protein sequence ID" value="AZF88684.1"/>
    <property type="molecule type" value="Genomic_DNA"/>
</dbReference>
<dbReference type="GeneID" id="55008229"/>
<organism evidence="1 2">
    <name type="scientific">Escherichia phage Skarpretter</name>
    <dbReference type="NCBI Taxonomy" id="2488654"/>
    <lineage>
        <taxon>Viruses</taxon>
        <taxon>Duplodnaviria</taxon>
        <taxon>Heunggongvirae</taxon>
        <taxon>Uroviricota</taxon>
        <taxon>Caudoviricetes</taxon>
        <taxon>Skarprettervirus</taxon>
        <taxon>Skarprettervirus skarpretter</taxon>
    </lineage>
</organism>
<protein>
    <submittedName>
        <fullName evidence="1">Uncharacterized protein</fullName>
    </submittedName>
</protein>
<proteinExistence type="predicted"/>
<sequence length="93" mass="10651">MRYNEEKALYFADQDKGLHVAPDEATRKTDLHILVTRALDKGHIKQVASDDSGVYYRTTPAGVRRLLNLQISWREKNGKDCDAHRARLAQLTE</sequence>
<name>A0A3G8F2X5_9CAUD</name>
<accession>A0A3G8F2X5</accession>
<dbReference type="RefSeq" id="YP_009816917.1">
    <property type="nucleotide sequence ID" value="NC_048112.1"/>
</dbReference>
<evidence type="ECO:0000313" key="1">
    <source>
        <dbReference type="EMBL" id="AZF88684.1"/>
    </source>
</evidence>
<dbReference type="KEGG" id="vg:55008229"/>
<keyword evidence="2" id="KW-1185">Reference proteome</keyword>
<reference evidence="2" key="1">
    <citation type="submission" date="2018-10" db="EMBL/GenBank/DDBJ databases">
        <authorList>
            <person name="Olsen N.S."/>
            <person name="Kot W."/>
            <person name="Hansen L.H."/>
        </authorList>
    </citation>
    <scope>NUCLEOTIDE SEQUENCE [LARGE SCALE GENOMIC DNA]</scope>
</reference>
<evidence type="ECO:0000313" key="2">
    <source>
        <dbReference type="Proteomes" id="UP000279721"/>
    </source>
</evidence>